<keyword evidence="4" id="KW-1003">Cell membrane</keyword>
<evidence type="ECO:0000313" key="15">
    <source>
        <dbReference type="EMBL" id="KKQ37723.1"/>
    </source>
</evidence>
<dbReference type="GO" id="GO:0006508">
    <property type="term" value="P:proteolysis"/>
    <property type="evidence" value="ECO:0007669"/>
    <property type="project" value="UniProtKB-KW"/>
</dbReference>
<gene>
    <name evidence="15" type="ORF">US53_C0011G0008</name>
</gene>
<dbReference type="EMBL" id="LBTI01000011">
    <property type="protein sequence ID" value="KKQ37723.1"/>
    <property type="molecule type" value="Genomic_DNA"/>
</dbReference>
<sequence length="217" mass="23694">MNLIAWILAFIIAITIHEAAHAWMADKLGDPTARLMGRLSLNPLVHYDPVGTTLLLGLVFMRSLGLPVIPFGWAKPVRFDPFNLKNPRRDSAMISLAGPVSNLLLAALLSLILRLSLLPYGSFGLIFTLISPVITLNVVLAIFNLVPVHPLDGGKIFIGLLPRDQAEEADRFLTRYGMLILIFLIFPTFSGTSPLFSVIGPVINLVLKVLIPGNPLV</sequence>
<dbReference type="AlphaFoldDB" id="A0A0G0H3B0"/>
<evidence type="ECO:0000256" key="6">
    <source>
        <dbReference type="ARBA" id="ARBA00022692"/>
    </source>
</evidence>
<dbReference type="InterPro" id="IPR044537">
    <property type="entry name" value="Rip2-like"/>
</dbReference>
<dbReference type="GO" id="GO:0005886">
    <property type="term" value="C:plasma membrane"/>
    <property type="evidence" value="ECO:0007669"/>
    <property type="project" value="UniProtKB-SubCell"/>
</dbReference>
<evidence type="ECO:0000256" key="5">
    <source>
        <dbReference type="ARBA" id="ARBA00022670"/>
    </source>
</evidence>
<keyword evidence="9" id="KW-0862">Zinc</keyword>
<evidence type="ECO:0000256" key="1">
    <source>
        <dbReference type="ARBA" id="ARBA00001947"/>
    </source>
</evidence>
<evidence type="ECO:0000256" key="13">
    <source>
        <dbReference type="SAM" id="Phobius"/>
    </source>
</evidence>
<evidence type="ECO:0000256" key="11">
    <source>
        <dbReference type="ARBA" id="ARBA00023049"/>
    </source>
</evidence>
<dbReference type="InterPro" id="IPR052348">
    <property type="entry name" value="Metallopeptidase_M50B"/>
</dbReference>
<keyword evidence="12 13" id="KW-0472">Membrane</keyword>
<comment type="caution">
    <text evidence="15">The sequence shown here is derived from an EMBL/GenBank/DDBJ whole genome shotgun (WGS) entry which is preliminary data.</text>
</comment>
<dbReference type="PANTHER" id="PTHR35864:SF1">
    <property type="entry name" value="ZINC METALLOPROTEASE YWHC-RELATED"/>
    <property type="match status" value="1"/>
</dbReference>
<evidence type="ECO:0000313" key="16">
    <source>
        <dbReference type="Proteomes" id="UP000034591"/>
    </source>
</evidence>
<reference evidence="15 16" key="1">
    <citation type="journal article" date="2015" name="Nature">
        <title>rRNA introns, odd ribosomes, and small enigmatic genomes across a large radiation of phyla.</title>
        <authorList>
            <person name="Brown C.T."/>
            <person name="Hug L.A."/>
            <person name="Thomas B.C."/>
            <person name="Sharon I."/>
            <person name="Castelle C.J."/>
            <person name="Singh A."/>
            <person name="Wilkins M.J."/>
            <person name="Williams K.H."/>
            <person name="Banfield J.F."/>
        </authorList>
    </citation>
    <scope>NUCLEOTIDE SEQUENCE [LARGE SCALE GENOMIC DNA]</scope>
</reference>
<name>A0A0G0H3B0_9BACT</name>
<dbReference type="Pfam" id="PF02163">
    <property type="entry name" value="Peptidase_M50"/>
    <property type="match status" value="1"/>
</dbReference>
<keyword evidence="11" id="KW-0482">Metalloprotease</keyword>
<evidence type="ECO:0000259" key="14">
    <source>
        <dbReference type="Pfam" id="PF02163"/>
    </source>
</evidence>
<dbReference type="Proteomes" id="UP000034591">
    <property type="component" value="Unassembled WGS sequence"/>
</dbReference>
<keyword evidence="10 13" id="KW-1133">Transmembrane helix</keyword>
<evidence type="ECO:0000256" key="9">
    <source>
        <dbReference type="ARBA" id="ARBA00022833"/>
    </source>
</evidence>
<evidence type="ECO:0000256" key="3">
    <source>
        <dbReference type="ARBA" id="ARBA00007931"/>
    </source>
</evidence>
<dbReference type="CDD" id="cd06158">
    <property type="entry name" value="S2P-M50_like_1"/>
    <property type="match status" value="1"/>
</dbReference>
<keyword evidence="6 13" id="KW-0812">Transmembrane</keyword>
<dbReference type="GO" id="GO:0008237">
    <property type="term" value="F:metallopeptidase activity"/>
    <property type="evidence" value="ECO:0007669"/>
    <property type="project" value="UniProtKB-KW"/>
</dbReference>
<evidence type="ECO:0000256" key="12">
    <source>
        <dbReference type="ARBA" id="ARBA00023136"/>
    </source>
</evidence>
<keyword evidence="8" id="KW-0378">Hydrolase</keyword>
<evidence type="ECO:0000256" key="8">
    <source>
        <dbReference type="ARBA" id="ARBA00022801"/>
    </source>
</evidence>
<dbReference type="PANTHER" id="PTHR35864">
    <property type="entry name" value="ZINC METALLOPROTEASE MJ0611-RELATED"/>
    <property type="match status" value="1"/>
</dbReference>
<comment type="subcellular location">
    <subcellularLocation>
        <location evidence="2">Cell membrane</location>
        <topology evidence="2">Multi-pass membrane protein</topology>
    </subcellularLocation>
</comment>
<evidence type="ECO:0000256" key="10">
    <source>
        <dbReference type="ARBA" id="ARBA00022989"/>
    </source>
</evidence>
<dbReference type="GO" id="GO:0046872">
    <property type="term" value="F:metal ion binding"/>
    <property type="evidence" value="ECO:0007669"/>
    <property type="project" value="UniProtKB-KW"/>
</dbReference>
<feature type="transmembrane region" description="Helical" evidence="13">
    <location>
        <begin position="94"/>
        <end position="117"/>
    </location>
</feature>
<feature type="transmembrane region" description="Helical" evidence="13">
    <location>
        <begin position="123"/>
        <end position="146"/>
    </location>
</feature>
<evidence type="ECO:0000256" key="2">
    <source>
        <dbReference type="ARBA" id="ARBA00004651"/>
    </source>
</evidence>
<feature type="transmembrane region" description="Helical" evidence="13">
    <location>
        <begin position="50"/>
        <end position="73"/>
    </location>
</feature>
<keyword evidence="7" id="KW-0479">Metal-binding</keyword>
<dbReference type="InterPro" id="IPR008915">
    <property type="entry name" value="Peptidase_M50"/>
</dbReference>
<proteinExistence type="inferred from homology"/>
<evidence type="ECO:0000256" key="4">
    <source>
        <dbReference type="ARBA" id="ARBA00022475"/>
    </source>
</evidence>
<feature type="domain" description="Peptidase M50" evidence="14">
    <location>
        <begin position="129"/>
        <end position="184"/>
    </location>
</feature>
<accession>A0A0G0H3B0</accession>
<organism evidence="15 16">
    <name type="scientific">Candidatus Woesebacteria bacterium GW2011_GWA1_37_7</name>
    <dbReference type="NCBI Taxonomy" id="1618545"/>
    <lineage>
        <taxon>Bacteria</taxon>
        <taxon>Candidatus Woeseibacteriota</taxon>
    </lineage>
</organism>
<comment type="similarity">
    <text evidence="3">Belongs to the peptidase M50B family.</text>
</comment>
<evidence type="ECO:0000256" key="7">
    <source>
        <dbReference type="ARBA" id="ARBA00022723"/>
    </source>
</evidence>
<comment type="cofactor">
    <cofactor evidence="1">
        <name>Zn(2+)</name>
        <dbReference type="ChEBI" id="CHEBI:29105"/>
    </cofactor>
</comment>
<keyword evidence="5" id="KW-0645">Protease</keyword>
<protein>
    <recommendedName>
        <fullName evidence="14">Peptidase M50 domain-containing protein</fullName>
    </recommendedName>
</protein>